<comment type="caution">
    <text evidence="1">The sequence shown here is derived from an EMBL/GenBank/DDBJ whole genome shotgun (WGS) entry which is preliminary data.</text>
</comment>
<dbReference type="AlphaFoldDB" id="A0AAP1C1L3"/>
<protein>
    <submittedName>
        <fullName evidence="1">Uncharacterized protein</fullName>
    </submittedName>
</protein>
<accession>A0AAP1C1L3</accession>
<dbReference type="Proteomes" id="UP000056450">
    <property type="component" value="Unassembled WGS sequence"/>
</dbReference>
<sequence>MMRTKAWGGHGAGTRAAGAHALVAIGELADVLRQIGADLAESADVRDTLDAPMDVEPFLDGLGRVSQLIYRMKPLDADGRERAARHYFAGVFAGACGDDSAIACGVAGSLAQQAGAVSPAAARCFATLARVGRRHGRMFAEWRGQRVPA</sequence>
<proteinExistence type="predicted"/>
<organism evidence="1 2">
    <name type="scientific">Burkholderia latens</name>
    <dbReference type="NCBI Taxonomy" id="488446"/>
    <lineage>
        <taxon>Bacteria</taxon>
        <taxon>Pseudomonadati</taxon>
        <taxon>Pseudomonadota</taxon>
        <taxon>Betaproteobacteria</taxon>
        <taxon>Burkholderiales</taxon>
        <taxon>Burkholderiaceae</taxon>
        <taxon>Burkholderia</taxon>
        <taxon>Burkholderia cepacia complex</taxon>
    </lineage>
</organism>
<evidence type="ECO:0000313" key="1">
    <source>
        <dbReference type="EMBL" id="KUZ98985.1"/>
    </source>
</evidence>
<dbReference type="EMBL" id="LOTQ01000052">
    <property type="protein sequence ID" value="KUZ98985.1"/>
    <property type="molecule type" value="Genomic_DNA"/>
</dbReference>
<name>A0AAP1C1L3_9BURK</name>
<evidence type="ECO:0000313" key="2">
    <source>
        <dbReference type="Proteomes" id="UP000056450"/>
    </source>
</evidence>
<reference evidence="1 2" key="1">
    <citation type="submission" date="2015-11" db="EMBL/GenBank/DDBJ databases">
        <title>Expanding the genomic diversity of Burkholderia species for the development of highly accurate diagnostics.</title>
        <authorList>
            <person name="Sahl J."/>
            <person name="Keim P."/>
            <person name="Wagner D."/>
        </authorList>
    </citation>
    <scope>NUCLEOTIDE SEQUENCE [LARGE SCALE GENOMIC DNA]</scope>
    <source>
        <strain evidence="1 2">RF32-BP12</strain>
    </source>
</reference>
<gene>
    <name evidence="1" type="ORF">WI41_27140</name>
</gene>
<dbReference type="RefSeq" id="WP_059548589.1">
    <property type="nucleotide sequence ID" value="NZ_CBCPGW010000031.1"/>
</dbReference>